<feature type="transmembrane region" description="Helical" evidence="2">
    <location>
        <begin position="286"/>
        <end position="312"/>
    </location>
</feature>
<name>A0A427XGE4_9TREE</name>
<keyword evidence="2" id="KW-0812">Transmembrane</keyword>
<sequence>MPSRLHHTGAKLSVPPRSSTHDVEAQHGGLDSEFSSPRNSIIVTVPEAHDTDVADHQGHLNDDMVGLLDCVDPEVGTMNHLQNITNGIMVPNIPMFWTRRPNITIQHEASYQALPELAADGSQSPASPHAGRGRASTMTSWIPLYGRKASAQQQDLLPTTTVSVPTPERVRRGSAESAPGEMELNEMMALNKLDEELSEEADEVSKEHDLDRHVKHVLERKQKARRALRGLWAYLKTPMGAITAIYGFLVAFWGAAIVLFLLGWIPTNSKNTQDIWVEISSQVTNGLFTVTGVGLIPWRVVDTYRMSIIHTLKMRIRRRRKQRGLPPIEDEDDMPDPRLVPGYERVLTDKEEKQLQYQQEKFAQSQTWYRPHATATHRAFPITLALWNTILMDGNSFFQCILCGCMWGMNRHQRPAWTTGTLIPCSFLCGIAAAVLIWQGGVRTKKTVAVEAKLRKALGVDEKVPETVKRPRRATVSGARPDINAGAGAGAGATVSPRIRRSTVGGTSPALDVSPLPTVPAHLRKDPHPDFLLAAVDEEVEATSPAPAPAPVLAAKRGSV</sequence>
<dbReference type="Proteomes" id="UP000279236">
    <property type="component" value="Unassembled WGS sequence"/>
</dbReference>
<evidence type="ECO:0000313" key="3">
    <source>
        <dbReference type="EMBL" id="RSH77837.1"/>
    </source>
</evidence>
<dbReference type="OrthoDB" id="3365211at2759"/>
<dbReference type="PANTHER" id="PTHR35872:SF2">
    <property type="entry name" value="INTEGRAL MEMBRANE PROTEIN (AFU_ORTHOLOGUE AFUA_5G07110)"/>
    <property type="match status" value="1"/>
</dbReference>
<keyword evidence="2" id="KW-1133">Transmembrane helix</keyword>
<proteinExistence type="predicted"/>
<dbReference type="InterPro" id="IPR021369">
    <property type="entry name" value="DUF2985"/>
</dbReference>
<feature type="transmembrane region" description="Helical" evidence="2">
    <location>
        <begin position="244"/>
        <end position="266"/>
    </location>
</feature>
<dbReference type="Pfam" id="PF11204">
    <property type="entry name" value="DUF2985"/>
    <property type="match status" value="1"/>
</dbReference>
<dbReference type="EMBL" id="RSCE01000014">
    <property type="protein sequence ID" value="RSH77837.1"/>
    <property type="molecule type" value="Genomic_DNA"/>
</dbReference>
<dbReference type="GeneID" id="39587440"/>
<accession>A0A427XGE4</accession>
<keyword evidence="2" id="KW-0472">Membrane</keyword>
<feature type="region of interest" description="Disordered" evidence="1">
    <location>
        <begin position="469"/>
        <end position="495"/>
    </location>
</feature>
<feature type="transmembrane region" description="Helical" evidence="2">
    <location>
        <begin position="416"/>
        <end position="438"/>
    </location>
</feature>
<dbReference type="PANTHER" id="PTHR35872">
    <property type="entry name" value="INTEGRAL MEMBRANE PROTEIN (AFU_ORTHOLOGUE AFUA_5G07110)"/>
    <property type="match status" value="1"/>
</dbReference>
<dbReference type="RefSeq" id="XP_028472984.1">
    <property type="nucleotide sequence ID" value="XM_028618617.1"/>
</dbReference>
<keyword evidence="4" id="KW-1185">Reference proteome</keyword>
<feature type="region of interest" description="Disordered" evidence="1">
    <location>
        <begin position="1"/>
        <end position="38"/>
    </location>
</feature>
<evidence type="ECO:0000256" key="1">
    <source>
        <dbReference type="SAM" id="MobiDB-lite"/>
    </source>
</evidence>
<reference evidence="3 4" key="1">
    <citation type="submission" date="2018-11" db="EMBL/GenBank/DDBJ databases">
        <title>Genome sequence of Apiotrichum porosum DSM 27194.</title>
        <authorList>
            <person name="Aliyu H."/>
            <person name="Gorte O."/>
            <person name="Ochsenreither K."/>
        </authorList>
    </citation>
    <scope>NUCLEOTIDE SEQUENCE [LARGE SCALE GENOMIC DNA]</scope>
    <source>
        <strain evidence="3 4">DSM 27194</strain>
    </source>
</reference>
<comment type="caution">
    <text evidence="3">The sequence shown here is derived from an EMBL/GenBank/DDBJ whole genome shotgun (WGS) entry which is preliminary data.</text>
</comment>
<evidence type="ECO:0000313" key="4">
    <source>
        <dbReference type="Proteomes" id="UP000279236"/>
    </source>
</evidence>
<dbReference type="STRING" id="105984.A0A427XGE4"/>
<protein>
    <submittedName>
        <fullName evidence="3">Uncharacterized protein</fullName>
    </submittedName>
</protein>
<evidence type="ECO:0000256" key="2">
    <source>
        <dbReference type="SAM" id="Phobius"/>
    </source>
</evidence>
<organism evidence="3 4">
    <name type="scientific">Apiotrichum porosum</name>
    <dbReference type="NCBI Taxonomy" id="105984"/>
    <lineage>
        <taxon>Eukaryota</taxon>
        <taxon>Fungi</taxon>
        <taxon>Dikarya</taxon>
        <taxon>Basidiomycota</taxon>
        <taxon>Agaricomycotina</taxon>
        <taxon>Tremellomycetes</taxon>
        <taxon>Trichosporonales</taxon>
        <taxon>Trichosporonaceae</taxon>
        <taxon>Apiotrichum</taxon>
    </lineage>
</organism>
<dbReference type="AlphaFoldDB" id="A0A427XGE4"/>
<gene>
    <name evidence="3" type="ORF">EHS24_002897</name>
</gene>